<evidence type="ECO:0000259" key="4">
    <source>
        <dbReference type="Pfam" id="PF00933"/>
    </source>
</evidence>
<proteinExistence type="inferred from homology"/>
<dbReference type="InterPro" id="IPR017853">
    <property type="entry name" value="GH"/>
</dbReference>
<evidence type="ECO:0000313" key="6">
    <source>
        <dbReference type="Proteomes" id="UP000664293"/>
    </source>
</evidence>
<dbReference type="Gene3D" id="3.20.20.300">
    <property type="entry name" value="Glycoside hydrolase, family 3, N-terminal domain"/>
    <property type="match status" value="1"/>
</dbReference>
<evidence type="ECO:0000256" key="1">
    <source>
        <dbReference type="ARBA" id="ARBA00005336"/>
    </source>
</evidence>
<dbReference type="SUPFAM" id="SSF51445">
    <property type="entry name" value="(Trans)glycosidases"/>
    <property type="match status" value="1"/>
</dbReference>
<accession>A0ABS3E9M8</accession>
<keyword evidence="3" id="KW-0326">Glycosidase</keyword>
<dbReference type="InterPro" id="IPR036881">
    <property type="entry name" value="Glyco_hydro_3_C_sf"/>
</dbReference>
<dbReference type="InterPro" id="IPR019800">
    <property type="entry name" value="Glyco_hydro_3_AS"/>
</dbReference>
<dbReference type="PROSITE" id="PS00775">
    <property type="entry name" value="GLYCOSYL_HYDROL_F3"/>
    <property type="match status" value="1"/>
</dbReference>
<organism evidence="5 6">
    <name type="scientific">Microbulbifer salipaludis</name>
    <dbReference type="NCBI Taxonomy" id="187980"/>
    <lineage>
        <taxon>Bacteria</taxon>
        <taxon>Pseudomonadati</taxon>
        <taxon>Pseudomonadota</taxon>
        <taxon>Gammaproteobacteria</taxon>
        <taxon>Cellvibrionales</taxon>
        <taxon>Microbulbiferaceae</taxon>
        <taxon>Microbulbifer</taxon>
    </lineage>
</organism>
<name>A0ABS3E9M8_9GAMM</name>
<keyword evidence="2" id="KW-0378">Hydrolase</keyword>
<dbReference type="Gene3D" id="3.40.50.1700">
    <property type="entry name" value="Glycoside hydrolase family 3 C-terminal domain"/>
    <property type="match status" value="1"/>
</dbReference>
<dbReference type="PANTHER" id="PTHR30480:SF16">
    <property type="entry name" value="GLYCOSIDE HYDROLASE FAMILY 3 DOMAIN PROTEIN"/>
    <property type="match status" value="1"/>
</dbReference>
<evidence type="ECO:0000256" key="2">
    <source>
        <dbReference type="ARBA" id="ARBA00022801"/>
    </source>
</evidence>
<reference evidence="5 6" key="1">
    <citation type="submission" date="2020-12" db="EMBL/GenBank/DDBJ databases">
        <title>Oil enriched cultivation method for isolating marine PHA-producing bacteria.</title>
        <authorList>
            <person name="Zheng W."/>
            <person name="Yu S."/>
            <person name="Huang Y."/>
        </authorList>
    </citation>
    <scope>NUCLEOTIDE SEQUENCE [LARGE SCALE GENOMIC DNA]</scope>
    <source>
        <strain evidence="5 6">SN0-2</strain>
    </source>
</reference>
<keyword evidence="6" id="KW-1185">Reference proteome</keyword>
<sequence>MDALSLRQKVAQKLMLDIRYFCPDQQRPAAGKAGNRYCDQPVTELPPELAGMIRDSDLGGIILFADNLEHSAQIVRLNRALQQAAAESASGLPLLIGIDQEGGRVNRLPREEAAAFAGNMAIGATHAREGDRFASATAEVMADQLRALGFNVNFAPTLDVNSNPDNPVINVRSYSEDPQVVAELGSASVAAFQRQGVAATVKHFPGHGDTSVDSHTGLPRVERSLEQAQAVDLLPFRQVIHNAQPALTMTAHIQYPALDTTTLRSRSGEQMLAPATLSRKILTGILRGEMAYDGVIVTDSLNMAGISDYFTPEEAVVNTFAAGADIALMPIKVRYPEDLVQLDKLIDRVVEALDAGEISVDELDSSVARVQRLKQRYIDAQWAQRDEAEVISRAKAVLATTEHRTLALTLANAALTHIFPPQPSALPVIGSHARQIQVLTPNRAVGEAFRIALEQVSDAEISLLVPQEAESAVRDSDADTLIVASIVPTESAVELGGIEDLRILRERITDQDALYEIYRQSLSAANTRGAKTVFISMRSPYEAAQFESLADVHLASFDYKAYIGPGDTLEGPIYRAIANALVSREAVAGQLPVTVVTPANLQVSDASVDNEG</sequence>
<dbReference type="PANTHER" id="PTHR30480">
    <property type="entry name" value="BETA-HEXOSAMINIDASE-RELATED"/>
    <property type="match status" value="1"/>
</dbReference>
<dbReference type="EMBL" id="JAEKJR010000002">
    <property type="protein sequence ID" value="MBN8432001.1"/>
    <property type="molecule type" value="Genomic_DNA"/>
</dbReference>
<dbReference type="InterPro" id="IPR001764">
    <property type="entry name" value="Glyco_hydro_3_N"/>
</dbReference>
<protein>
    <recommendedName>
        <fullName evidence="4">Glycoside hydrolase family 3 N-terminal domain-containing protein</fullName>
    </recommendedName>
</protein>
<dbReference type="InterPro" id="IPR036962">
    <property type="entry name" value="Glyco_hydro_3_N_sf"/>
</dbReference>
<dbReference type="InterPro" id="IPR050226">
    <property type="entry name" value="NagZ_Beta-hexosaminidase"/>
</dbReference>
<dbReference type="Proteomes" id="UP000664293">
    <property type="component" value="Unassembled WGS sequence"/>
</dbReference>
<evidence type="ECO:0000256" key="3">
    <source>
        <dbReference type="ARBA" id="ARBA00023295"/>
    </source>
</evidence>
<comment type="similarity">
    <text evidence="1">Belongs to the glycosyl hydrolase 3 family.</text>
</comment>
<feature type="domain" description="Glycoside hydrolase family 3 N-terminal" evidence="4">
    <location>
        <begin position="44"/>
        <end position="373"/>
    </location>
</feature>
<gene>
    <name evidence="5" type="ORF">JF535_14205</name>
</gene>
<comment type="caution">
    <text evidence="5">The sequence shown here is derived from an EMBL/GenBank/DDBJ whole genome shotgun (WGS) entry which is preliminary data.</text>
</comment>
<evidence type="ECO:0000313" key="5">
    <source>
        <dbReference type="EMBL" id="MBN8432001.1"/>
    </source>
</evidence>
<dbReference type="RefSeq" id="WP_207003243.1">
    <property type="nucleotide sequence ID" value="NZ_JAEKJR010000002.1"/>
</dbReference>
<dbReference type="Pfam" id="PF00933">
    <property type="entry name" value="Glyco_hydro_3"/>
    <property type="match status" value="1"/>
</dbReference>